<name>A0A6A3ATB5_HIBSY</name>
<evidence type="ECO:0000313" key="1">
    <source>
        <dbReference type="EMBL" id="KAE8707148.1"/>
    </source>
</evidence>
<dbReference type="InterPro" id="IPR021109">
    <property type="entry name" value="Peptidase_aspartic_dom_sf"/>
</dbReference>
<dbReference type="SUPFAM" id="SSF50630">
    <property type="entry name" value="Acid proteases"/>
    <property type="match status" value="1"/>
</dbReference>
<reference evidence="1" key="1">
    <citation type="submission" date="2019-09" db="EMBL/GenBank/DDBJ databases">
        <title>Draft genome information of white flower Hibiscus syriacus.</title>
        <authorList>
            <person name="Kim Y.-M."/>
        </authorList>
    </citation>
    <scope>NUCLEOTIDE SEQUENCE [LARGE SCALE GENOMIC DNA]</scope>
    <source>
        <strain evidence="1">YM2019G1</strain>
    </source>
</reference>
<keyword evidence="2" id="KW-1185">Reference proteome</keyword>
<evidence type="ECO:0008006" key="3">
    <source>
        <dbReference type="Google" id="ProtNLM"/>
    </source>
</evidence>
<sequence>MSEFTRFRHSRVLLYSDPVKEFLVVDELPVKGSPEYYTAMVHRDTIIKGRHLAMANDQSPFALRQCIGGYASFVIFGSTRHRQRSLLVAMRCSSCVKGIETIWLSGNRVNIYSPNIIHKLKGTDFFYLQCKPTSFKYPVVNLTMNGGDRFSIHDPIVVIPTKGGGLYCLGVVKSDSVNIIGQNFMTVYRIVDREKMVLGWKASDCYDVEASNTLPVIPPMAVLGYCSQSGSHIGKWQ</sequence>
<dbReference type="AlphaFoldDB" id="A0A6A3ATB5"/>
<organism evidence="1 2">
    <name type="scientific">Hibiscus syriacus</name>
    <name type="common">Rose of Sharon</name>
    <dbReference type="NCBI Taxonomy" id="106335"/>
    <lineage>
        <taxon>Eukaryota</taxon>
        <taxon>Viridiplantae</taxon>
        <taxon>Streptophyta</taxon>
        <taxon>Embryophyta</taxon>
        <taxon>Tracheophyta</taxon>
        <taxon>Spermatophyta</taxon>
        <taxon>Magnoliopsida</taxon>
        <taxon>eudicotyledons</taxon>
        <taxon>Gunneridae</taxon>
        <taxon>Pentapetalae</taxon>
        <taxon>rosids</taxon>
        <taxon>malvids</taxon>
        <taxon>Malvales</taxon>
        <taxon>Malvaceae</taxon>
        <taxon>Malvoideae</taxon>
        <taxon>Hibiscus</taxon>
    </lineage>
</organism>
<comment type="caution">
    <text evidence="1">The sequence shown here is derived from an EMBL/GenBank/DDBJ whole genome shotgun (WGS) entry which is preliminary data.</text>
</comment>
<accession>A0A6A3ATB5</accession>
<dbReference type="Proteomes" id="UP000436088">
    <property type="component" value="Unassembled WGS sequence"/>
</dbReference>
<proteinExistence type="predicted"/>
<evidence type="ECO:0000313" key="2">
    <source>
        <dbReference type="Proteomes" id="UP000436088"/>
    </source>
</evidence>
<dbReference type="EMBL" id="VEPZ02000966">
    <property type="protein sequence ID" value="KAE8707148.1"/>
    <property type="molecule type" value="Genomic_DNA"/>
</dbReference>
<dbReference type="Gene3D" id="2.40.70.10">
    <property type="entry name" value="Acid Proteases"/>
    <property type="match status" value="1"/>
</dbReference>
<protein>
    <recommendedName>
        <fullName evidence="3">Peptidase A1 domain-containing protein</fullName>
    </recommendedName>
</protein>
<gene>
    <name evidence="1" type="ORF">F3Y22_tig00110387pilonHSYRG00966</name>
</gene>